<protein>
    <recommendedName>
        <fullName evidence="9">PPM-type phosphatase domain-containing protein</fullName>
    </recommendedName>
</protein>
<evidence type="ECO:0000313" key="7">
    <source>
        <dbReference type="EMBL" id="GAA4822252.1"/>
    </source>
</evidence>
<feature type="coiled-coil region" evidence="2">
    <location>
        <begin position="425"/>
        <end position="473"/>
    </location>
</feature>
<dbReference type="EMBL" id="BAABJX010000006">
    <property type="protein sequence ID" value="GAA4822252.1"/>
    <property type="molecule type" value="Genomic_DNA"/>
</dbReference>
<sequence>MTNIRFIFLLFFTFLAQVQYTQARELIRLNKNSTDIDPTAKVEIFIDESHQYTIEDVSAPSFTGFRPSQKTRILNEGFSSSTYWVKVDLLYEDKIFTNWLLELGYPSLDHVEYYLLQPGQEKVERIKTGDREVFSSRVIEHPLFLFPLSFNKQGHHTIFLKIRSNGPINIPIRLYQHKSYIERSTTDSIGHGLFFGMLLLLCIYNAFLYLSERDASHLIYTLPVISFTLYYYSLQGHVFQFLLRDYPEASNHVTISILSIWIVTSGWFSYRFLNPKKYAPSTGYILIAVIVLGALTFISTFFVSYRQSVYIIQFSWFTSIALLLGTSVYAWSKGHRYARFFSVAWVFSMAGGVGYVLVISNVVPSNFITDNALVLGQVIQVAFHSIALGDRHNIYKEESKQATQALIAMEKSAKETLEVKVKERTEELALRNEEIEAQAEKLQHINLEVFEKNQELEQQNEEIAAQRDMVEQNSRLIEEKNKKITSSINYALRIQSAILPSEEKRQRLLTESFVFYKPKDIVSGDFYWIEEVGDTIIIAAVDCTGHGVPGAMMSMLGDSSLKQIIQSQEVTEPGAILTLLNQQVINFLHKDSSMRDGMDIAICTWNKTSNTLKYAGAKNPLVYVENNKLYKIKPDKFSIGSAPIDFQYSTNTITTTPDSTFYIFSDGYADQFGGPEGRKLMSRNLQNMLYMIHEKPMDQQVKVVESFHNKWVNSKVPPYSQIDDLLVIGFKTC</sequence>
<keyword evidence="3" id="KW-0812">Transmembrane</keyword>
<dbReference type="Pfam" id="PF07695">
    <property type="entry name" value="7TMR-DISM_7TM"/>
    <property type="match status" value="1"/>
</dbReference>
<gene>
    <name evidence="7" type="ORF">GCM10023331_03250</name>
</gene>
<evidence type="ECO:0000259" key="6">
    <source>
        <dbReference type="Pfam" id="PF07696"/>
    </source>
</evidence>
<comment type="caution">
    <text evidence="7">The sequence shown here is derived from an EMBL/GenBank/DDBJ whole genome shotgun (WGS) entry which is preliminary data.</text>
</comment>
<feature type="domain" description="PPM-type phosphatase" evidence="4">
    <location>
        <begin position="534"/>
        <end position="701"/>
    </location>
</feature>
<feature type="transmembrane region" description="Helical" evidence="3">
    <location>
        <begin position="311"/>
        <end position="331"/>
    </location>
</feature>
<dbReference type="InterPro" id="IPR036457">
    <property type="entry name" value="PPM-type-like_dom_sf"/>
</dbReference>
<dbReference type="Pfam" id="PF07228">
    <property type="entry name" value="SpoIIE"/>
    <property type="match status" value="1"/>
</dbReference>
<reference evidence="8" key="1">
    <citation type="journal article" date="2019" name="Int. J. Syst. Evol. Microbiol.">
        <title>The Global Catalogue of Microorganisms (GCM) 10K type strain sequencing project: providing services to taxonomists for standard genome sequencing and annotation.</title>
        <authorList>
            <consortium name="The Broad Institute Genomics Platform"/>
            <consortium name="The Broad Institute Genome Sequencing Center for Infectious Disease"/>
            <person name="Wu L."/>
            <person name="Ma J."/>
        </authorList>
    </citation>
    <scope>NUCLEOTIDE SEQUENCE [LARGE SCALE GENOMIC DNA]</scope>
    <source>
        <strain evidence="8">JCM 18326</strain>
    </source>
</reference>
<feature type="transmembrane region" description="Helical" evidence="3">
    <location>
        <begin position="217"/>
        <end position="233"/>
    </location>
</feature>
<dbReference type="Pfam" id="PF07696">
    <property type="entry name" value="7TMR-DISMED2"/>
    <property type="match status" value="1"/>
</dbReference>
<dbReference type="PANTHER" id="PTHR43156:SF9">
    <property type="entry name" value="HAMP DOMAIN-CONTAINING PROTEIN"/>
    <property type="match status" value="1"/>
</dbReference>
<keyword evidence="8" id="KW-1185">Reference proteome</keyword>
<dbReference type="Gene3D" id="3.60.40.10">
    <property type="entry name" value="PPM-type phosphatase domain"/>
    <property type="match status" value="1"/>
</dbReference>
<dbReference type="RefSeq" id="WP_345368674.1">
    <property type="nucleotide sequence ID" value="NZ_BAABJX010000006.1"/>
</dbReference>
<evidence type="ECO:0000256" key="2">
    <source>
        <dbReference type="SAM" id="Coils"/>
    </source>
</evidence>
<organism evidence="7 8">
    <name type="scientific">Algivirga pacifica</name>
    <dbReference type="NCBI Taxonomy" id="1162670"/>
    <lineage>
        <taxon>Bacteria</taxon>
        <taxon>Pseudomonadati</taxon>
        <taxon>Bacteroidota</taxon>
        <taxon>Cytophagia</taxon>
        <taxon>Cytophagales</taxon>
        <taxon>Flammeovirgaceae</taxon>
        <taxon>Algivirga</taxon>
    </lineage>
</organism>
<accession>A0ABP9D224</accession>
<dbReference type="InterPro" id="IPR011622">
    <property type="entry name" value="7TMR_DISM_rcpt_extracell_dom2"/>
</dbReference>
<name>A0ABP9D224_9BACT</name>
<feature type="domain" description="7TM-DISM receptor extracellular" evidence="5">
    <location>
        <begin position="191"/>
        <end position="391"/>
    </location>
</feature>
<keyword evidence="1" id="KW-0378">Hydrolase</keyword>
<evidence type="ECO:0000313" key="8">
    <source>
        <dbReference type="Proteomes" id="UP001500298"/>
    </source>
</evidence>
<keyword evidence="3" id="KW-0472">Membrane</keyword>
<feature type="transmembrane region" description="Helical" evidence="3">
    <location>
        <begin position="189"/>
        <end position="210"/>
    </location>
</feature>
<dbReference type="InterPro" id="IPR052016">
    <property type="entry name" value="Bact_Sigma-Reg"/>
</dbReference>
<dbReference type="Proteomes" id="UP001500298">
    <property type="component" value="Unassembled WGS sequence"/>
</dbReference>
<evidence type="ECO:0000256" key="3">
    <source>
        <dbReference type="SAM" id="Phobius"/>
    </source>
</evidence>
<feature type="domain" description="7TM-DISM receptor extracellular" evidence="6">
    <location>
        <begin position="40"/>
        <end position="176"/>
    </location>
</feature>
<evidence type="ECO:0000259" key="5">
    <source>
        <dbReference type="Pfam" id="PF07695"/>
    </source>
</evidence>
<dbReference type="Gene3D" id="2.60.40.2380">
    <property type="match status" value="1"/>
</dbReference>
<dbReference type="InterPro" id="IPR001932">
    <property type="entry name" value="PPM-type_phosphatase-like_dom"/>
</dbReference>
<evidence type="ECO:0000256" key="1">
    <source>
        <dbReference type="ARBA" id="ARBA00022801"/>
    </source>
</evidence>
<feature type="transmembrane region" description="Helical" evidence="3">
    <location>
        <begin position="285"/>
        <end position="305"/>
    </location>
</feature>
<dbReference type="InterPro" id="IPR011623">
    <property type="entry name" value="7TMR_DISM_rcpt_extracell_dom1"/>
</dbReference>
<evidence type="ECO:0008006" key="9">
    <source>
        <dbReference type="Google" id="ProtNLM"/>
    </source>
</evidence>
<proteinExistence type="predicted"/>
<dbReference type="PANTHER" id="PTHR43156">
    <property type="entry name" value="STAGE II SPORULATION PROTEIN E-RELATED"/>
    <property type="match status" value="1"/>
</dbReference>
<feature type="transmembrane region" description="Helical" evidence="3">
    <location>
        <begin position="343"/>
        <end position="363"/>
    </location>
</feature>
<evidence type="ECO:0000259" key="4">
    <source>
        <dbReference type="Pfam" id="PF07228"/>
    </source>
</evidence>
<feature type="transmembrane region" description="Helical" evidence="3">
    <location>
        <begin position="253"/>
        <end position="273"/>
    </location>
</feature>
<keyword evidence="3" id="KW-1133">Transmembrane helix</keyword>
<keyword evidence="2" id="KW-0175">Coiled coil</keyword>